<reference evidence="6 7" key="1">
    <citation type="submission" date="2019-12" db="EMBL/GenBank/DDBJ databases">
        <title>Novel species isolated from a subtropical stream in China.</title>
        <authorList>
            <person name="Lu H."/>
        </authorList>
    </citation>
    <scope>NUCLEOTIDE SEQUENCE [LARGE SCALE GENOMIC DNA]</scope>
    <source>
        <strain evidence="6 7">CY42W</strain>
    </source>
</reference>
<name>A0ABW9W0F3_9BURK</name>
<evidence type="ECO:0000259" key="5">
    <source>
        <dbReference type="SMART" id="SM00822"/>
    </source>
</evidence>
<evidence type="ECO:0000313" key="6">
    <source>
        <dbReference type="EMBL" id="MYN27459.1"/>
    </source>
</evidence>
<dbReference type="PRINTS" id="PR00080">
    <property type="entry name" value="SDRFAMILY"/>
</dbReference>
<organism evidence="6 7">
    <name type="scientific">Duganella levis</name>
    <dbReference type="NCBI Taxonomy" id="2692169"/>
    <lineage>
        <taxon>Bacteria</taxon>
        <taxon>Pseudomonadati</taxon>
        <taxon>Pseudomonadota</taxon>
        <taxon>Betaproteobacteria</taxon>
        <taxon>Burkholderiales</taxon>
        <taxon>Oxalobacteraceae</taxon>
        <taxon>Telluria group</taxon>
        <taxon>Duganella</taxon>
    </lineage>
</organism>
<dbReference type="InterPro" id="IPR045313">
    <property type="entry name" value="CBR1-like"/>
</dbReference>
<keyword evidence="2" id="KW-0521">NADP</keyword>
<dbReference type="PANTHER" id="PTHR43490">
    <property type="entry name" value="(+)-NEOMENTHOL DEHYDROGENASE"/>
    <property type="match status" value="1"/>
</dbReference>
<dbReference type="InterPro" id="IPR002347">
    <property type="entry name" value="SDR_fam"/>
</dbReference>
<protein>
    <submittedName>
        <fullName evidence="6">SDR family NAD(P)-dependent oxidoreductase</fullName>
    </submittedName>
</protein>
<evidence type="ECO:0000313" key="7">
    <source>
        <dbReference type="Proteomes" id="UP000642144"/>
    </source>
</evidence>
<dbReference type="SMART" id="SM00822">
    <property type="entry name" value="PKS_KR"/>
    <property type="match status" value="1"/>
</dbReference>
<feature type="domain" description="Ketoreductase" evidence="5">
    <location>
        <begin position="7"/>
        <end position="188"/>
    </location>
</feature>
<dbReference type="InterPro" id="IPR036291">
    <property type="entry name" value="NAD(P)-bd_dom_sf"/>
</dbReference>
<dbReference type="RefSeq" id="WP_161055404.1">
    <property type="nucleotide sequence ID" value="NZ_WWCT01000009.1"/>
</dbReference>
<dbReference type="SUPFAM" id="SSF51735">
    <property type="entry name" value="NAD(P)-binding Rossmann-fold domains"/>
    <property type="match status" value="1"/>
</dbReference>
<evidence type="ECO:0000256" key="2">
    <source>
        <dbReference type="ARBA" id="ARBA00022857"/>
    </source>
</evidence>
<gene>
    <name evidence="6" type="ORF">GTP69_13660</name>
</gene>
<comment type="caution">
    <text evidence="6">The sequence shown here is derived from an EMBL/GenBank/DDBJ whole genome shotgun (WGS) entry which is preliminary data.</text>
</comment>
<dbReference type="Proteomes" id="UP000642144">
    <property type="component" value="Unassembled WGS sequence"/>
</dbReference>
<dbReference type="Gene3D" id="3.40.50.720">
    <property type="entry name" value="NAD(P)-binding Rossmann-like Domain"/>
    <property type="match status" value="1"/>
</dbReference>
<evidence type="ECO:0000256" key="3">
    <source>
        <dbReference type="ARBA" id="ARBA00023002"/>
    </source>
</evidence>
<accession>A0ABW9W0F3</accession>
<keyword evidence="7" id="KW-1185">Reference proteome</keyword>
<dbReference type="PRINTS" id="PR00081">
    <property type="entry name" value="GDHRDH"/>
</dbReference>
<dbReference type="EMBL" id="WWCT01000009">
    <property type="protein sequence ID" value="MYN27459.1"/>
    <property type="molecule type" value="Genomic_DNA"/>
</dbReference>
<dbReference type="InterPro" id="IPR057326">
    <property type="entry name" value="KR_dom"/>
</dbReference>
<keyword evidence="3" id="KW-0560">Oxidoreductase</keyword>
<dbReference type="CDD" id="cd05324">
    <property type="entry name" value="carb_red_PTCR-like_SDR_c"/>
    <property type="match status" value="1"/>
</dbReference>
<dbReference type="PANTHER" id="PTHR43490:SF99">
    <property type="entry name" value="SHORT-CHAIN DEHYDROGENASE_REDUCTASE"/>
    <property type="match status" value="1"/>
</dbReference>
<comment type="similarity">
    <text evidence="1 4">Belongs to the short-chain dehydrogenases/reductases (SDR) family.</text>
</comment>
<evidence type="ECO:0000256" key="1">
    <source>
        <dbReference type="ARBA" id="ARBA00006484"/>
    </source>
</evidence>
<dbReference type="Pfam" id="PF00106">
    <property type="entry name" value="adh_short"/>
    <property type="match status" value="1"/>
</dbReference>
<sequence length="244" mass="25078">MEKLSKRVALVTGANKGIGIEIARQLGQAGARVLLAARDAGRGRAAAQLLQNEGLDVHPMVLDVTDPASVAAAAAAIAAQYGRLDILVNNAGINVAGDGAPSSTPVDVVRRVFETNFFGALSVTQALLPLLRQSTAGRIVNMSSTLGSLAGNADKTSPYFAARLIGYNASKAALNMLTVQLVGELGDSPIVVNSVAPGYVRTDLTGNQGYLSAAEGAAIPVKFALQSSAEPHGKFLDAEGEIAW</sequence>
<proteinExistence type="inferred from homology"/>
<evidence type="ECO:0000256" key="4">
    <source>
        <dbReference type="RuleBase" id="RU000363"/>
    </source>
</evidence>